<dbReference type="EMBL" id="JANKHO010000242">
    <property type="protein sequence ID" value="KAJ3512680.1"/>
    <property type="molecule type" value="Genomic_DNA"/>
</dbReference>
<dbReference type="PANTHER" id="PTHR43829">
    <property type="entry name" value="AQUAPORIN OR AQUAGLYCEROPORIN RELATED"/>
    <property type="match status" value="1"/>
</dbReference>
<dbReference type="AlphaFoldDB" id="A0A9W8K9Z8"/>
<dbReference type="CDD" id="cd00333">
    <property type="entry name" value="MIP"/>
    <property type="match status" value="1"/>
</dbReference>
<feature type="transmembrane region" description="Helical" evidence="11">
    <location>
        <begin position="133"/>
        <end position="153"/>
    </location>
</feature>
<dbReference type="Gene3D" id="1.20.1080.10">
    <property type="entry name" value="Glycerol uptake facilitator protein"/>
    <property type="match status" value="1"/>
</dbReference>
<evidence type="ECO:0000313" key="13">
    <source>
        <dbReference type="Proteomes" id="UP001148786"/>
    </source>
</evidence>
<keyword evidence="6 11" id="KW-1133">Transmembrane helix</keyword>
<gene>
    <name evidence="12" type="ORF">NLJ89_g3384</name>
</gene>
<evidence type="ECO:0000256" key="5">
    <source>
        <dbReference type="ARBA" id="ARBA00022737"/>
    </source>
</evidence>
<sequence>MESSGSSFVLSKPGSSPPPITTLPALPSYFPPTKKQTTWDKIRLAIREPVAEFAGVAVFIFFGTGVDCQVVLSTNPGVASSPKGDFLSVNFGWAIGLAMGAWISGGISGGHLNPAATLAMAVWRGFPWRKVPGYILAQVLGALVGSAIVYGNYVEAIDIFEQGYRTRATAGLFATYALDYMSSVSCFFVEFIGTFILIFVVLAATDKKNNAPPGGLLPVTLFLALLGLGTALGMQTSYAFNPARDFGPRLMLTFAGYGRQLYTYRSQYWLWCPVIAPILGAQAAASFYDLFLKERDSDSADLVVPAHLLQSPAPGASQV</sequence>
<dbReference type="OrthoDB" id="3222at2759"/>
<proteinExistence type="inferred from homology"/>
<evidence type="ECO:0000256" key="8">
    <source>
        <dbReference type="ARBA" id="ARBA00034651"/>
    </source>
</evidence>
<evidence type="ECO:0000313" key="12">
    <source>
        <dbReference type="EMBL" id="KAJ3512680.1"/>
    </source>
</evidence>
<feature type="transmembrane region" description="Helical" evidence="11">
    <location>
        <begin position="92"/>
        <end position="112"/>
    </location>
</feature>
<dbReference type="Pfam" id="PF00230">
    <property type="entry name" value="MIP"/>
    <property type="match status" value="1"/>
</dbReference>
<dbReference type="GO" id="GO:0015254">
    <property type="term" value="F:glycerol channel activity"/>
    <property type="evidence" value="ECO:0007669"/>
    <property type="project" value="TreeGrafter"/>
</dbReference>
<keyword evidence="5" id="KW-0677">Repeat</keyword>
<dbReference type="Proteomes" id="UP001148786">
    <property type="component" value="Unassembled WGS sequence"/>
</dbReference>
<comment type="caution">
    <text evidence="12">The sequence shown here is derived from an EMBL/GenBank/DDBJ whole genome shotgun (WGS) entry which is preliminary data.</text>
</comment>
<keyword evidence="7 11" id="KW-0472">Membrane</keyword>
<dbReference type="NCBIfam" id="TIGR00861">
    <property type="entry name" value="MIP"/>
    <property type="match status" value="1"/>
</dbReference>
<dbReference type="GO" id="GO:0015250">
    <property type="term" value="F:water channel activity"/>
    <property type="evidence" value="ECO:0007669"/>
    <property type="project" value="TreeGrafter"/>
</dbReference>
<dbReference type="InterPro" id="IPR000425">
    <property type="entry name" value="MIP"/>
</dbReference>
<evidence type="ECO:0000256" key="9">
    <source>
        <dbReference type="RuleBase" id="RU000477"/>
    </source>
</evidence>
<feature type="transmembrane region" description="Helical" evidence="11">
    <location>
        <begin position="216"/>
        <end position="240"/>
    </location>
</feature>
<feature type="transmembrane region" description="Helical" evidence="11">
    <location>
        <begin position="180"/>
        <end position="204"/>
    </location>
</feature>
<reference evidence="12" key="1">
    <citation type="submission" date="2022-07" db="EMBL/GenBank/DDBJ databases">
        <title>Genome Sequence of Agrocybe chaxingu.</title>
        <authorList>
            <person name="Buettner E."/>
        </authorList>
    </citation>
    <scope>NUCLEOTIDE SEQUENCE</scope>
    <source>
        <strain evidence="12">MP-N11</strain>
    </source>
</reference>
<evidence type="ECO:0000256" key="3">
    <source>
        <dbReference type="ARBA" id="ARBA00022448"/>
    </source>
</evidence>
<evidence type="ECO:0000256" key="7">
    <source>
        <dbReference type="ARBA" id="ARBA00023136"/>
    </source>
</evidence>
<feature type="transmembrane region" description="Helical" evidence="11">
    <location>
        <begin position="268"/>
        <end position="288"/>
    </location>
</feature>
<feature type="transmembrane region" description="Helical" evidence="11">
    <location>
        <begin position="50"/>
        <end position="72"/>
    </location>
</feature>
<dbReference type="SUPFAM" id="SSF81338">
    <property type="entry name" value="Aquaporin-like"/>
    <property type="match status" value="1"/>
</dbReference>
<accession>A0A9W8K9Z8</accession>
<dbReference type="FunFam" id="1.20.1080.10:FF:000027">
    <property type="entry name" value="MIP aquaporin"/>
    <property type="match status" value="1"/>
</dbReference>
<name>A0A9W8K9Z8_9AGAR</name>
<feature type="region of interest" description="Disordered" evidence="10">
    <location>
        <begin position="1"/>
        <end position="20"/>
    </location>
</feature>
<evidence type="ECO:0000256" key="4">
    <source>
        <dbReference type="ARBA" id="ARBA00022692"/>
    </source>
</evidence>
<dbReference type="PANTHER" id="PTHR43829:SF9">
    <property type="entry name" value="AQUAPORIN-9"/>
    <property type="match status" value="1"/>
</dbReference>
<evidence type="ECO:0008006" key="14">
    <source>
        <dbReference type="Google" id="ProtNLM"/>
    </source>
</evidence>
<evidence type="ECO:0000256" key="11">
    <source>
        <dbReference type="SAM" id="Phobius"/>
    </source>
</evidence>
<comment type="subcellular location">
    <subcellularLocation>
        <location evidence="1">Membrane</location>
        <topology evidence="1">Multi-pass membrane protein</topology>
    </subcellularLocation>
</comment>
<dbReference type="GO" id="GO:0005886">
    <property type="term" value="C:plasma membrane"/>
    <property type="evidence" value="ECO:0007669"/>
    <property type="project" value="TreeGrafter"/>
</dbReference>
<keyword evidence="3 9" id="KW-0813">Transport</keyword>
<keyword evidence="13" id="KW-1185">Reference proteome</keyword>
<dbReference type="PRINTS" id="PR00783">
    <property type="entry name" value="MINTRINSICP"/>
</dbReference>
<protein>
    <recommendedName>
        <fullName evidence="14">Aquaporin</fullName>
    </recommendedName>
</protein>
<organism evidence="12 13">
    <name type="scientific">Agrocybe chaxingu</name>
    <dbReference type="NCBI Taxonomy" id="84603"/>
    <lineage>
        <taxon>Eukaryota</taxon>
        <taxon>Fungi</taxon>
        <taxon>Dikarya</taxon>
        <taxon>Basidiomycota</taxon>
        <taxon>Agaricomycotina</taxon>
        <taxon>Agaricomycetes</taxon>
        <taxon>Agaricomycetidae</taxon>
        <taxon>Agaricales</taxon>
        <taxon>Agaricineae</taxon>
        <taxon>Strophariaceae</taxon>
        <taxon>Agrocybe</taxon>
    </lineage>
</organism>
<dbReference type="InterPro" id="IPR023271">
    <property type="entry name" value="Aquaporin-like"/>
</dbReference>
<dbReference type="InterPro" id="IPR050363">
    <property type="entry name" value="MIP/Aquaporin"/>
</dbReference>
<evidence type="ECO:0000256" key="1">
    <source>
        <dbReference type="ARBA" id="ARBA00004141"/>
    </source>
</evidence>
<evidence type="ECO:0000256" key="2">
    <source>
        <dbReference type="ARBA" id="ARBA00006175"/>
    </source>
</evidence>
<evidence type="ECO:0000256" key="6">
    <source>
        <dbReference type="ARBA" id="ARBA00022989"/>
    </source>
</evidence>
<comment type="catalytic activity">
    <reaction evidence="8">
        <text>H2O(in) = H2O(out)</text>
        <dbReference type="Rhea" id="RHEA:29667"/>
        <dbReference type="ChEBI" id="CHEBI:15377"/>
    </reaction>
</comment>
<evidence type="ECO:0000256" key="10">
    <source>
        <dbReference type="SAM" id="MobiDB-lite"/>
    </source>
</evidence>
<keyword evidence="4 9" id="KW-0812">Transmembrane</keyword>
<comment type="similarity">
    <text evidence="2 9">Belongs to the MIP/aquaporin (TC 1.A.8) family.</text>
</comment>